<organism evidence="2 3">
    <name type="scientific">Sphingobacterium haloxyli</name>
    <dbReference type="NCBI Taxonomy" id="2100533"/>
    <lineage>
        <taxon>Bacteria</taxon>
        <taxon>Pseudomonadati</taxon>
        <taxon>Bacteroidota</taxon>
        <taxon>Sphingobacteriia</taxon>
        <taxon>Sphingobacteriales</taxon>
        <taxon>Sphingobacteriaceae</taxon>
        <taxon>Sphingobacterium</taxon>
    </lineage>
</organism>
<reference evidence="2 3" key="1">
    <citation type="submission" date="2018-02" db="EMBL/GenBank/DDBJ databases">
        <title>The draft genome of Sphingobacterium sp. 5JN-11.</title>
        <authorList>
            <person name="Liu L."/>
            <person name="Li L."/>
            <person name="Liang L."/>
            <person name="Zhang X."/>
            <person name="Wang T."/>
        </authorList>
    </citation>
    <scope>NUCLEOTIDE SEQUENCE [LARGE SCALE GENOMIC DNA]</scope>
    <source>
        <strain evidence="2 3">5JN-11</strain>
    </source>
</reference>
<dbReference type="Pfam" id="PF03724">
    <property type="entry name" value="META"/>
    <property type="match status" value="2"/>
</dbReference>
<evidence type="ECO:0000313" key="3">
    <source>
        <dbReference type="Proteomes" id="UP000239711"/>
    </source>
</evidence>
<dbReference type="InterPro" id="IPR038670">
    <property type="entry name" value="HslJ-like_sf"/>
</dbReference>
<name>A0A2S9J0D7_9SPHI</name>
<dbReference type="RefSeq" id="WP_105718149.1">
    <property type="nucleotide sequence ID" value="NZ_PVBQ01000016.1"/>
</dbReference>
<dbReference type="PANTHER" id="PTHR35535">
    <property type="entry name" value="HEAT SHOCK PROTEIN HSLJ"/>
    <property type="match status" value="1"/>
</dbReference>
<dbReference type="PANTHER" id="PTHR35535:SF2">
    <property type="entry name" value="DUF306 DOMAIN-CONTAINING PROTEIN"/>
    <property type="match status" value="1"/>
</dbReference>
<dbReference type="Proteomes" id="UP000239711">
    <property type="component" value="Unassembled WGS sequence"/>
</dbReference>
<protein>
    <submittedName>
        <fullName evidence="2">META domain-containing protein</fullName>
    </submittedName>
</protein>
<feature type="domain" description="DUF306" evidence="1">
    <location>
        <begin position="32"/>
        <end position="141"/>
    </location>
</feature>
<dbReference type="Gene3D" id="2.40.128.270">
    <property type="match status" value="2"/>
</dbReference>
<comment type="caution">
    <text evidence="2">The sequence shown here is derived from an EMBL/GenBank/DDBJ whole genome shotgun (WGS) entry which is preliminary data.</text>
</comment>
<accession>A0A2S9J0D7</accession>
<dbReference type="AlphaFoldDB" id="A0A2S9J0D7"/>
<gene>
    <name evidence="2" type="ORF">C5745_16665</name>
</gene>
<dbReference type="EMBL" id="PVBQ01000016">
    <property type="protein sequence ID" value="PRD46235.1"/>
    <property type="molecule type" value="Genomic_DNA"/>
</dbReference>
<dbReference type="OrthoDB" id="880459at2"/>
<evidence type="ECO:0000313" key="2">
    <source>
        <dbReference type="EMBL" id="PRD46235.1"/>
    </source>
</evidence>
<dbReference type="PROSITE" id="PS51257">
    <property type="entry name" value="PROKAR_LIPOPROTEIN"/>
    <property type="match status" value="1"/>
</dbReference>
<sequence>MKKNNFIYVGLLFMILLAGCAVRKPASNNVSALVGKKWQLVELNGSAVPATVNGKMPYLELDEKSGRYGASGGCNGVGGEYSLKKNNGISFSRGMSTMMACEDMSIENGLRTLFDEADTYKVMEDTMTLSKGRDGEALAKFALVADQSDKLTGTWELDYIMEPETDFNTLYAARKPTITFDLANNKVNGNSSCNNFSGTVNVDGHAISFGPLMSTKMACPGNGESVFFKNIERVTSFDAQDSTLTMIMDDIVVMRWHKKQ</sequence>
<feature type="domain" description="DUF306" evidence="1">
    <location>
        <begin position="151"/>
        <end position="250"/>
    </location>
</feature>
<dbReference type="InterPro" id="IPR053147">
    <property type="entry name" value="Hsp_HslJ-like"/>
</dbReference>
<keyword evidence="3" id="KW-1185">Reference proteome</keyword>
<evidence type="ECO:0000259" key="1">
    <source>
        <dbReference type="Pfam" id="PF03724"/>
    </source>
</evidence>
<proteinExistence type="predicted"/>
<dbReference type="InterPro" id="IPR005184">
    <property type="entry name" value="DUF306_Meta_HslJ"/>
</dbReference>